<sequence length="835" mass="94441">MQSKVSYQDFSATLYDALKHCGVKQGDFESLMRFIDPPPKYAAFATIAENLVKIFQHLEYISLKFAGGFSSQTRSTLHANLSAWLHCCEMITANCREIETVLQDFCAPGKSSYEPPYRDFFGTHPLFVALWCRKPDEALSRRYELVQAYLCLLYLELQTLGLGKRQKAESAKEKACLAVRKLARPEFEETLMAFPDRAMSLADFRNIVDSFSIDKHISPIPHLIKLALREISVRDRGKGISVIRRSRGSFSNSKQVISFAADDDSGSMDSITLLSVEQGNKTDIAERKHNLTCTEEFASSRQFAVFDRSGPDPSGGLSEKQRRRMSVGAASAIAMSNQRLPTDWDRLTAYEVATFLEGLNDLSQMKIKREYGEVGSRELAAFLTIAFWLSATAEDVRNVVIVPSKERCKTDIGILLAGNDSGHRWIVKPRVSELKVIPDKILAPLTLPIAKRYELPIPVSALNTMIAHLMQFPEPFFPARIFSRESAEYDLAAKEFLKDIRRRKGGRLSLERVSMHLHGLIAQLPGSDITAAISISRRNDPLGWVPLHYTSNSIERLQGIYAQACNSVLADAGLRKDLFSDRKTSNRYVGSRFVPKTDTVKDLVCKLHTRLHDARNVEKDRQIQLHNAMTVYTVMLIGYATGFRAVHDPLLQEAEIDRESGFAVISDKDDDSFYNARIVWLPEICMQQIDLYNSHLAALQRWLFGHNLQLFFNSREKAYTGRQTNRVNPALFLLQKNKNNLPVQPSYLKELLGRIKYPLPINSNRHFLRTNLLQSGCPVEVIQAFLGHWERGVEPWGRYSGLSPLVYRDELSKHLVPLLEEAGWTKESGLGRSNG</sequence>
<dbReference type="GO" id="GO:0015074">
    <property type="term" value="P:DNA integration"/>
    <property type="evidence" value="ECO:0007669"/>
    <property type="project" value="InterPro"/>
</dbReference>
<dbReference type="EMBL" id="JAHCVJ010000009">
    <property type="protein sequence ID" value="MBT0666128.1"/>
    <property type="molecule type" value="Genomic_DNA"/>
</dbReference>
<protein>
    <recommendedName>
        <fullName evidence="4">Tyr recombinase domain-containing protein</fullName>
    </recommendedName>
</protein>
<evidence type="ECO:0008006" key="4">
    <source>
        <dbReference type="Google" id="ProtNLM"/>
    </source>
</evidence>
<dbReference type="InterPro" id="IPR011010">
    <property type="entry name" value="DNA_brk_join_enz"/>
</dbReference>
<dbReference type="GO" id="GO:0006310">
    <property type="term" value="P:DNA recombination"/>
    <property type="evidence" value="ECO:0007669"/>
    <property type="project" value="UniProtKB-KW"/>
</dbReference>
<dbReference type="AlphaFoldDB" id="A0AAW4LAL7"/>
<keyword evidence="3" id="KW-1185">Reference proteome</keyword>
<gene>
    <name evidence="2" type="ORF">KI809_17595</name>
</gene>
<dbReference type="Proteomes" id="UP000811899">
    <property type="component" value="Unassembled WGS sequence"/>
</dbReference>
<evidence type="ECO:0000313" key="3">
    <source>
        <dbReference type="Proteomes" id="UP000811899"/>
    </source>
</evidence>
<reference evidence="2 3" key="1">
    <citation type="submission" date="2021-05" db="EMBL/GenBank/DDBJ databases">
        <title>The draft genome of Geobacter pelophilus DSM 12255.</title>
        <authorList>
            <person name="Xu Z."/>
            <person name="Masuda Y."/>
            <person name="Itoh H."/>
            <person name="Senoo K."/>
        </authorList>
    </citation>
    <scope>NUCLEOTIDE SEQUENCE [LARGE SCALE GENOMIC DNA]</scope>
    <source>
        <strain evidence="2 3">DSM 12255</strain>
    </source>
</reference>
<evidence type="ECO:0000256" key="1">
    <source>
        <dbReference type="ARBA" id="ARBA00023172"/>
    </source>
</evidence>
<evidence type="ECO:0000313" key="2">
    <source>
        <dbReference type="EMBL" id="MBT0666128.1"/>
    </source>
</evidence>
<comment type="caution">
    <text evidence="2">The sequence shown here is derived from an EMBL/GenBank/DDBJ whole genome shotgun (WGS) entry which is preliminary data.</text>
</comment>
<keyword evidence="1" id="KW-0233">DNA recombination</keyword>
<dbReference type="GO" id="GO:0003677">
    <property type="term" value="F:DNA binding"/>
    <property type="evidence" value="ECO:0007669"/>
    <property type="project" value="InterPro"/>
</dbReference>
<organism evidence="2 3">
    <name type="scientific">Geoanaerobacter pelophilus</name>
    <dbReference type="NCBI Taxonomy" id="60036"/>
    <lineage>
        <taxon>Bacteria</taxon>
        <taxon>Pseudomonadati</taxon>
        <taxon>Thermodesulfobacteriota</taxon>
        <taxon>Desulfuromonadia</taxon>
        <taxon>Geobacterales</taxon>
        <taxon>Geobacteraceae</taxon>
        <taxon>Geoanaerobacter</taxon>
    </lineage>
</organism>
<name>A0AAW4LAL7_9BACT</name>
<dbReference type="SUPFAM" id="SSF56349">
    <property type="entry name" value="DNA breaking-rejoining enzymes"/>
    <property type="match status" value="1"/>
</dbReference>
<dbReference type="Gene3D" id="1.10.443.10">
    <property type="entry name" value="Intergrase catalytic core"/>
    <property type="match status" value="1"/>
</dbReference>
<dbReference type="RefSeq" id="WP_214172903.1">
    <property type="nucleotide sequence ID" value="NZ_JAHCVJ010000009.1"/>
</dbReference>
<proteinExistence type="predicted"/>
<accession>A0AAW4LAL7</accession>
<dbReference type="InterPro" id="IPR013762">
    <property type="entry name" value="Integrase-like_cat_sf"/>
</dbReference>